<name>A0ACB8TSQ2_9APHY</name>
<sequence length="202" mass="22734">MFPMLPYPQVIPTMASPHSIAKHLDSVGSENLEREDILKLAKRCGIDTIRTVCRFLTKRRRGVRRLSKHDTSVLQVAEAAARIESEVSEEEDPSTADEQSDESSSVTTSEGIEESNNPPRVIYRETEHSFLMPAIIEGTKNEPAYTIVQGAIWPTTAVYNPEEYDQQPRGHHQDWFGSLYDGEETEQDPEADEFGVLLGTWA</sequence>
<proteinExistence type="predicted"/>
<organism evidence="1 2">
    <name type="scientific">Irpex rosettiformis</name>
    <dbReference type="NCBI Taxonomy" id="378272"/>
    <lineage>
        <taxon>Eukaryota</taxon>
        <taxon>Fungi</taxon>
        <taxon>Dikarya</taxon>
        <taxon>Basidiomycota</taxon>
        <taxon>Agaricomycotina</taxon>
        <taxon>Agaricomycetes</taxon>
        <taxon>Polyporales</taxon>
        <taxon>Irpicaceae</taxon>
        <taxon>Irpex</taxon>
    </lineage>
</organism>
<keyword evidence="2" id="KW-1185">Reference proteome</keyword>
<dbReference type="EMBL" id="MU274935">
    <property type="protein sequence ID" value="KAI0085053.1"/>
    <property type="molecule type" value="Genomic_DNA"/>
</dbReference>
<gene>
    <name evidence="1" type="ORF">BDY19DRAFT_1022308</name>
</gene>
<reference evidence="1" key="1">
    <citation type="journal article" date="2021" name="Environ. Microbiol.">
        <title>Gene family expansions and transcriptome signatures uncover fungal adaptations to wood decay.</title>
        <authorList>
            <person name="Hage H."/>
            <person name="Miyauchi S."/>
            <person name="Viragh M."/>
            <person name="Drula E."/>
            <person name="Min B."/>
            <person name="Chaduli D."/>
            <person name="Navarro D."/>
            <person name="Favel A."/>
            <person name="Norest M."/>
            <person name="Lesage-Meessen L."/>
            <person name="Balint B."/>
            <person name="Merenyi Z."/>
            <person name="de Eugenio L."/>
            <person name="Morin E."/>
            <person name="Martinez A.T."/>
            <person name="Baldrian P."/>
            <person name="Stursova M."/>
            <person name="Martinez M.J."/>
            <person name="Novotny C."/>
            <person name="Magnuson J.K."/>
            <person name="Spatafora J.W."/>
            <person name="Maurice S."/>
            <person name="Pangilinan J."/>
            <person name="Andreopoulos W."/>
            <person name="LaButti K."/>
            <person name="Hundley H."/>
            <person name="Na H."/>
            <person name="Kuo A."/>
            <person name="Barry K."/>
            <person name="Lipzen A."/>
            <person name="Henrissat B."/>
            <person name="Riley R."/>
            <person name="Ahrendt S."/>
            <person name="Nagy L.G."/>
            <person name="Grigoriev I.V."/>
            <person name="Martin F."/>
            <person name="Rosso M.N."/>
        </authorList>
    </citation>
    <scope>NUCLEOTIDE SEQUENCE</scope>
    <source>
        <strain evidence="1">CBS 384.51</strain>
    </source>
</reference>
<evidence type="ECO:0000313" key="2">
    <source>
        <dbReference type="Proteomes" id="UP001055072"/>
    </source>
</evidence>
<protein>
    <submittedName>
        <fullName evidence="1">Uncharacterized protein</fullName>
    </submittedName>
</protein>
<evidence type="ECO:0000313" key="1">
    <source>
        <dbReference type="EMBL" id="KAI0085053.1"/>
    </source>
</evidence>
<accession>A0ACB8TSQ2</accession>
<dbReference type="Proteomes" id="UP001055072">
    <property type="component" value="Unassembled WGS sequence"/>
</dbReference>
<comment type="caution">
    <text evidence="1">The sequence shown here is derived from an EMBL/GenBank/DDBJ whole genome shotgun (WGS) entry which is preliminary data.</text>
</comment>